<sequence>MRGRPRPRFGVWPLVEDAWLADAADEADAGAAADAVAGRADFLAGVVFLETAIGAVKCLGRDRHHGGICEGDR</sequence>
<evidence type="ECO:0000313" key="1">
    <source>
        <dbReference type="EMBL" id="GEP46156.1"/>
    </source>
</evidence>
<reference evidence="1 2" key="1">
    <citation type="submission" date="2019-07" db="EMBL/GenBank/DDBJ databases">
        <title>Whole genome shotgun sequence of Brevifollis gellanilyticus NBRC 108608.</title>
        <authorList>
            <person name="Hosoyama A."/>
            <person name="Uohara A."/>
            <person name="Ohji S."/>
            <person name="Ichikawa N."/>
        </authorList>
    </citation>
    <scope>NUCLEOTIDE SEQUENCE [LARGE SCALE GENOMIC DNA]</scope>
    <source>
        <strain evidence="1 2">NBRC 108608</strain>
    </source>
</reference>
<evidence type="ECO:0000313" key="2">
    <source>
        <dbReference type="Proteomes" id="UP000321577"/>
    </source>
</evidence>
<dbReference type="EMBL" id="BKAG01000073">
    <property type="protein sequence ID" value="GEP46156.1"/>
    <property type="molecule type" value="Genomic_DNA"/>
</dbReference>
<organism evidence="1 2">
    <name type="scientific">Brevifollis gellanilyticus</name>
    <dbReference type="NCBI Taxonomy" id="748831"/>
    <lineage>
        <taxon>Bacteria</taxon>
        <taxon>Pseudomonadati</taxon>
        <taxon>Verrucomicrobiota</taxon>
        <taxon>Verrucomicrobiia</taxon>
        <taxon>Verrucomicrobiales</taxon>
        <taxon>Verrucomicrobiaceae</taxon>
    </lineage>
</organism>
<name>A0A512MHF1_9BACT</name>
<accession>A0A512MHF1</accession>
<protein>
    <submittedName>
        <fullName evidence="1">Uncharacterized protein</fullName>
    </submittedName>
</protein>
<keyword evidence="2" id="KW-1185">Reference proteome</keyword>
<dbReference type="AlphaFoldDB" id="A0A512MHF1"/>
<proteinExistence type="predicted"/>
<gene>
    <name evidence="1" type="ORF">BGE01nite_54470</name>
</gene>
<comment type="caution">
    <text evidence="1">The sequence shown here is derived from an EMBL/GenBank/DDBJ whole genome shotgun (WGS) entry which is preliminary data.</text>
</comment>
<dbReference type="Proteomes" id="UP000321577">
    <property type="component" value="Unassembled WGS sequence"/>
</dbReference>